<feature type="coiled-coil region" evidence="1">
    <location>
        <begin position="8"/>
        <end position="35"/>
    </location>
</feature>
<dbReference type="AlphaFoldDB" id="A0A067M1U2"/>
<dbReference type="OrthoDB" id="424753at2759"/>
<dbReference type="SUPFAM" id="SSF46689">
    <property type="entry name" value="Homeodomain-like"/>
    <property type="match status" value="1"/>
</dbReference>
<keyword evidence="5" id="KW-1185">Reference proteome</keyword>
<dbReference type="CDD" id="cd00167">
    <property type="entry name" value="SANT"/>
    <property type="match status" value="1"/>
</dbReference>
<evidence type="ECO:0000313" key="5">
    <source>
        <dbReference type="Proteomes" id="UP000027195"/>
    </source>
</evidence>
<dbReference type="InterPro" id="IPR037830">
    <property type="entry name" value="ZZZ3"/>
</dbReference>
<dbReference type="EMBL" id="KL198077">
    <property type="protein sequence ID" value="KDQ09534.1"/>
    <property type="molecule type" value="Genomic_DNA"/>
</dbReference>
<organism evidence="4 5">
    <name type="scientific">Botryobasidium botryosum (strain FD-172 SS1)</name>
    <dbReference type="NCBI Taxonomy" id="930990"/>
    <lineage>
        <taxon>Eukaryota</taxon>
        <taxon>Fungi</taxon>
        <taxon>Dikarya</taxon>
        <taxon>Basidiomycota</taxon>
        <taxon>Agaricomycotina</taxon>
        <taxon>Agaricomycetes</taxon>
        <taxon>Cantharellales</taxon>
        <taxon>Botryobasidiaceae</taxon>
        <taxon>Botryobasidium</taxon>
    </lineage>
</organism>
<accession>A0A067M1U2</accession>
<dbReference type="HOGENOM" id="CLU_1011913_0_0_1"/>
<proteinExistence type="predicted"/>
<evidence type="ECO:0000259" key="3">
    <source>
        <dbReference type="PROSITE" id="PS50090"/>
    </source>
</evidence>
<dbReference type="PROSITE" id="PS50090">
    <property type="entry name" value="MYB_LIKE"/>
    <property type="match status" value="1"/>
</dbReference>
<protein>
    <recommendedName>
        <fullName evidence="3">Myb-like domain-containing protein</fullName>
    </recommendedName>
</protein>
<dbReference type="Pfam" id="PF00249">
    <property type="entry name" value="Myb_DNA-binding"/>
    <property type="match status" value="1"/>
</dbReference>
<dbReference type="PANTHER" id="PTHR22705">
    <property type="entry name" value="ZINC FINGER, ZZ DOMAIN CONTAINING 3"/>
    <property type="match status" value="1"/>
</dbReference>
<dbReference type="InParanoid" id="A0A067M1U2"/>
<evidence type="ECO:0000256" key="1">
    <source>
        <dbReference type="SAM" id="Coils"/>
    </source>
</evidence>
<dbReference type="InterPro" id="IPR001005">
    <property type="entry name" value="SANT/Myb"/>
</dbReference>
<reference evidence="5" key="1">
    <citation type="journal article" date="2014" name="Proc. Natl. Acad. Sci. U.S.A.">
        <title>Extensive sampling of basidiomycete genomes demonstrates inadequacy of the white-rot/brown-rot paradigm for wood decay fungi.</title>
        <authorList>
            <person name="Riley R."/>
            <person name="Salamov A.A."/>
            <person name="Brown D.W."/>
            <person name="Nagy L.G."/>
            <person name="Floudas D."/>
            <person name="Held B.W."/>
            <person name="Levasseur A."/>
            <person name="Lombard V."/>
            <person name="Morin E."/>
            <person name="Otillar R."/>
            <person name="Lindquist E.A."/>
            <person name="Sun H."/>
            <person name="LaButti K.M."/>
            <person name="Schmutz J."/>
            <person name="Jabbour D."/>
            <person name="Luo H."/>
            <person name="Baker S.E."/>
            <person name="Pisabarro A.G."/>
            <person name="Walton J.D."/>
            <person name="Blanchette R.A."/>
            <person name="Henrissat B."/>
            <person name="Martin F."/>
            <person name="Cullen D."/>
            <person name="Hibbett D.S."/>
            <person name="Grigoriev I.V."/>
        </authorList>
    </citation>
    <scope>NUCLEOTIDE SEQUENCE [LARGE SCALE GENOMIC DNA]</scope>
    <source>
        <strain evidence="5">FD-172 SS1</strain>
    </source>
</reference>
<dbReference type="Gene3D" id="1.10.10.60">
    <property type="entry name" value="Homeodomain-like"/>
    <property type="match status" value="1"/>
</dbReference>
<name>A0A067M1U2_BOTB1</name>
<gene>
    <name evidence="4" type="ORF">BOTBODRAFT_36940</name>
</gene>
<feature type="region of interest" description="Disordered" evidence="2">
    <location>
        <begin position="119"/>
        <end position="143"/>
    </location>
</feature>
<dbReference type="STRING" id="930990.A0A067M1U2"/>
<feature type="region of interest" description="Disordered" evidence="2">
    <location>
        <begin position="189"/>
        <end position="210"/>
    </location>
</feature>
<dbReference type="SMART" id="SM00717">
    <property type="entry name" value="SANT"/>
    <property type="match status" value="1"/>
</dbReference>
<keyword evidence="1" id="KW-0175">Coiled coil</keyword>
<evidence type="ECO:0000313" key="4">
    <source>
        <dbReference type="EMBL" id="KDQ09534.1"/>
    </source>
</evidence>
<dbReference type="InterPro" id="IPR009057">
    <property type="entry name" value="Homeodomain-like_sf"/>
</dbReference>
<dbReference type="Proteomes" id="UP000027195">
    <property type="component" value="Unassembled WGS sequence"/>
</dbReference>
<sequence length="275" mass="31383">MESLEKFLEDQRILLENTLEDIRKLQALKEKALSNPEHFIDNLQSELNDPVYRLSDHPEKIELPTIEWGLLAGQDPSGFSKITIPSSGRTRTRLTPSAYETHIKTIIAKTGPIDMESFPAEGMEQNSSEDVPMHDTPKEKETDRAHIVEPYSKHSKHRKPVCSLRLRSQRRLHSPKVEPEVTVDIPPVVPTPIVKEQPPVGDPPPARSATFNLPWTPQEQRLLERYLLEIPSTERHRWVKISKAMGGTRTARQVASRVQKYNEKMKKFGLEVVGV</sequence>
<dbReference type="PANTHER" id="PTHR22705:SF0">
    <property type="entry name" value="ZZ-TYPE ZINC FINGER-CONTAINING PROTEIN 3"/>
    <property type="match status" value="1"/>
</dbReference>
<evidence type="ECO:0000256" key="2">
    <source>
        <dbReference type="SAM" id="MobiDB-lite"/>
    </source>
</evidence>
<feature type="compositionally biased region" description="Basic and acidic residues" evidence="2">
    <location>
        <begin position="131"/>
        <end position="143"/>
    </location>
</feature>
<feature type="domain" description="Myb-like" evidence="3">
    <location>
        <begin position="214"/>
        <end position="262"/>
    </location>
</feature>